<dbReference type="GO" id="GO:0046914">
    <property type="term" value="F:transition metal ion binding"/>
    <property type="evidence" value="ECO:0007669"/>
    <property type="project" value="InterPro"/>
</dbReference>
<evidence type="ECO:0000313" key="4">
    <source>
        <dbReference type="Proteomes" id="UP000255326"/>
    </source>
</evidence>
<dbReference type="AlphaFoldDB" id="A0A370GWS6"/>
<gene>
    <name evidence="3" type="ORF">DFR59_101388</name>
</gene>
<keyword evidence="1" id="KW-0408">Iron</keyword>
<accession>A0A370GWS6</accession>
<dbReference type="PANTHER" id="PTHR42954:SF1">
    <property type="entry name" value="FERROUS IRON TRANSPORTER FEOA DOMAIN-CONTAINING PROTEIN"/>
    <property type="match status" value="1"/>
</dbReference>
<keyword evidence="4" id="KW-1185">Reference proteome</keyword>
<name>A0A370GWS6_9BACI</name>
<dbReference type="PANTHER" id="PTHR42954">
    <property type="entry name" value="FE(2+) TRANSPORT PROTEIN A"/>
    <property type="match status" value="1"/>
</dbReference>
<comment type="caution">
    <text evidence="3">The sequence shown here is derived from an EMBL/GenBank/DDBJ whole genome shotgun (WGS) entry which is preliminary data.</text>
</comment>
<reference evidence="3 4" key="1">
    <citation type="submission" date="2018-07" db="EMBL/GenBank/DDBJ databases">
        <title>Genomic Encyclopedia of Type Strains, Phase IV (KMG-IV): sequencing the most valuable type-strain genomes for metagenomic binning, comparative biology and taxonomic classification.</title>
        <authorList>
            <person name="Goeker M."/>
        </authorList>
    </citation>
    <scope>NUCLEOTIDE SEQUENCE [LARGE SCALE GENOMIC DNA]</scope>
    <source>
        <strain evidence="3 4">DSM 25281</strain>
    </source>
</reference>
<protein>
    <submittedName>
        <fullName evidence="3">Ferrous iron transport protein A</fullName>
    </submittedName>
</protein>
<dbReference type="Pfam" id="PF04023">
    <property type="entry name" value="FeoA"/>
    <property type="match status" value="1"/>
</dbReference>
<feature type="domain" description="Ferrous iron transporter FeoA-like" evidence="2">
    <location>
        <begin position="1"/>
        <end position="74"/>
    </location>
</feature>
<dbReference type="RefSeq" id="WP_114743933.1">
    <property type="nucleotide sequence ID" value="NZ_QQAY01000001.1"/>
</dbReference>
<dbReference type="SMART" id="SM00899">
    <property type="entry name" value="FeoA"/>
    <property type="match status" value="1"/>
</dbReference>
<evidence type="ECO:0000313" key="3">
    <source>
        <dbReference type="EMBL" id="RDI47726.1"/>
    </source>
</evidence>
<evidence type="ECO:0000259" key="2">
    <source>
        <dbReference type="SMART" id="SM00899"/>
    </source>
</evidence>
<dbReference type="InterPro" id="IPR038157">
    <property type="entry name" value="FeoA_core_dom"/>
</dbReference>
<sequence length="80" mass="8889">MNLTSLKKGQIGYIRDISKTTGILQNRLLHIGVCEGCPIKLERSLPFGGPCMVECGGQMIGIRRKDAEFIKVELESCKQH</sequence>
<organism evidence="3 4">
    <name type="scientific">Falsibacillus pallidus</name>
    <dbReference type="NCBI Taxonomy" id="493781"/>
    <lineage>
        <taxon>Bacteria</taxon>
        <taxon>Bacillati</taxon>
        <taxon>Bacillota</taxon>
        <taxon>Bacilli</taxon>
        <taxon>Bacillales</taxon>
        <taxon>Bacillaceae</taxon>
        <taxon>Falsibacillus</taxon>
    </lineage>
</organism>
<dbReference type="InterPro" id="IPR008988">
    <property type="entry name" value="Transcriptional_repressor_C"/>
</dbReference>
<dbReference type="InterPro" id="IPR052713">
    <property type="entry name" value="FeoA"/>
</dbReference>
<evidence type="ECO:0000256" key="1">
    <source>
        <dbReference type="ARBA" id="ARBA00023004"/>
    </source>
</evidence>
<dbReference type="InterPro" id="IPR007167">
    <property type="entry name" value="Fe-transptr_FeoA-like"/>
</dbReference>
<dbReference type="Gene3D" id="2.30.30.90">
    <property type="match status" value="1"/>
</dbReference>
<dbReference type="SUPFAM" id="SSF50037">
    <property type="entry name" value="C-terminal domain of transcriptional repressors"/>
    <property type="match status" value="1"/>
</dbReference>
<dbReference type="EMBL" id="QQAY01000001">
    <property type="protein sequence ID" value="RDI47726.1"/>
    <property type="molecule type" value="Genomic_DNA"/>
</dbReference>
<proteinExistence type="predicted"/>
<dbReference type="OrthoDB" id="9811076at2"/>
<dbReference type="Proteomes" id="UP000255326">
    <property type="component" value="Unassembled WGS sequence"/>
</dbReference>